<evidence type="ECO:0000313" key="1">
    <source>
        <dbReference type="EMBL" id="ESW23223.1"/>
    </source>
</evidence>
<proteinExistence type="predicted"/>
<gene>
    <name evidence="1" type="ORF">PHAVU_004G028700g</name>
</gene>
<dbReference type="STRING" id="3885.V7C1J3"/>
<dbReference type="Gramene" id="ESW23223">
    <property type="protein sequence ID" value="ESW23223"/>
    <property type="gene ID" value="PHAVU_004G028700g"/>
</dbReference>
<dbReference type="Proteomes" id="UP000000226">
    <property type="component" value="Chromosome 4"/>
</dbReference>
<dbReference type="AlphaFoldDB" id="V7C1J3"/>
<name>V7C1J3_PHAVU</name>
<dbReference type="eggNOG" id="KOG2149">
    <property type="taxonomic scope" value="Eukaryota"/>
</dbReference>
<keyword evidence="2" id="KW-1185">Reference proteome</keyword>
<accession>V7C1J3</accession>
<dbReference type="EMBL" id="CM002291">
    <property type="protein sequence ID" value="ESW23223.1"/>
    <property type="molecule type" value="Genomic_DNA"/>
</dbReference>
<reference evidence="2" key="1">
    <citation type="journal article" date="2014" name="Nat. Genet.">
        <title>A reference genome for common bean and genome-wide analysis of dual domestications.</title>
        <authorList>
            <person name="Schmutz J."/>
            <person name="McClean P.E."/>
            <person name="Mamidi S."/>
            <person name="Wu G.A."/>
            <person name="Cannon S.B."/>
            <person name="Grimwood J."/>
            <person name="Jenkins J."/>
            <person name="Shu S."/>
            <person name="Song Q."/>
            <person name="Chavarro C."/>
            <person name="Torres-Torres M."/>
            <person name="Geffroy V."/>
            <person name="Moghaddam S.M."/>
            <person name="Gao D."/>
            <person name="Abernathy B."/>
            <person name="Barry K."/>
            <person name="Blair M."/>
            <person name="Brick M.A."/>
            <person name="Chovatia M."/>
            <person name="Gepts P."/>
            <person name="Goodstein D.M."/>
            <person name="Gonzales M."/>
            <person name="Hellsten U."/>
            <person name="Hyten D.L."/>
            <person name="Jia G."/>
            <person name="Kelly J.D."/>
            <person name="Kudrna D."/>
            <person name="Lee R."/>
            <person name="Richard M.M."/>
            <person name="Miklas P.N."/>
            <person name="Osorno J.M."/>
            <person name="Rodrigues J."/>
            <person name="Thareau V."/>
            <person name="Urrea C.A."/>
            <person name="Wang M."/>
            <person name="Yu Y."/>
            <person name="Zhang M."/>
            <person name="Wing R.A."/>
            <person name="Cregan P.B."/>
            <person name="Rokhsar D.S."/>
            <person name="Jackson S.A."/>
        </authorList>
    </citation>
    <scope>NUCLEOTIDE SEQUENCE [LARGE SCALE GENOMIC DNA]</scope>
    <source>
        <strain evidence="2">cv. G19833</strain>
    </source>
</reference>
<sequence length="111" mass="12548">MGDNSLVPQMIEKVIIDQISSLGNSGSLLRMLVTVDSKPTILSEQSIVTLGHHLSEYLMDNLQAICYQCTKNFLNRVNAFTSVLWLMLKDSKFIQIMSFCKENVDNLVHQV</sequence>
<organism evidence="1 2">
    <name type="scientific">Phaseolus vulgaris</name>
    <name type="common">Kidney bean</name>
    <name type="synonym">French bean</name>
    <dbReference type="NCBI Taxonomy" id="3885"/>
    <lineage>
        <taxon>Eukaryota</taxon>
        <taxon>Viridiplantae</taxon>
        <taxon>Streptophyta</taxon>
        <taxon>Embryophyta</taxon>
        <taxon>Tracheophyta</taxon>
        <taxon>Spermatophyta</taxon>
        <taxon>Magnoliopsida</taxon>
        <taxon>eudicotyledons</taxon>
        <taxon>Gunneridae</taxon>
        <taxon>Pentapetalae</taxon>
        <taxon>rosids</taxon>
        <taxon>fabids</taxon>
        <taxon>Fabales</taxon>
        <taxon>Fabaceae</taxon>
        <taxon>Papilionoideae</taxon>
        <taxon>50 kb inversion clade</taxon>
        <taxon>NPAAA clade</taxon>
        <taxon>indigoferoid/millettioid clade</taxon>
        <taxon>Phaseoleae</taxon>
        <taxon>Phaseolus</taxon>
    </lineage>
</organism>
<protein>
    <submittedName>
        <fullName evidence="1">Uncharacterized protein</fullName>
    </submittedName>
</protein>
<dbReference type="OrthoDB" id="1699176at2759"/>
<evidence type="ECO:0000313" key="2">
    <source>
        <dbReference type="Proteomes" id="UP000000226"/>
    </source>
</evidence>